<feature type="compositionally biased region" description="Polar residues" evidence="1">
    <location>
        <begin position="117"/>
        <end position="131"/>
    </location>
</feature>
<dbReference type="EMBL" id="JAVHNS010000006">
    <property type="protein sequence ID" value="KAK6352403.1"/>
    <property type="molecule type" value="Genomic_DNA"/>
</dbReference>
<gene>
    <name evidence="2" type="ORF">TWF730_009230</name>
</gene>
<organism evidence="2 3">
    <name type="scientific">Orbilia blumenaviensis</name>
    <dbReference type="NCBI Taxonomy" id="1796055"/>
    <lineage>
        <taxon>Eukaryota</taxon>
        <taxon>Fungi</taxon>
        <taxon>Dikarya</taxon>
        <taxon>Ascomycota</taxon>
        <taxon>Pezizomycotina</taxon>
        <taxon>Orbiliomycetes</taxon>
        <taxon>Orbiliales</taxon>
        <taxon>Orbiliaceae</taxon>
        <taxon>Orbilia</taxon>
    </lineage>
</organism>
<name>A0AAV9UZ60_9PEZI</name>
<comment type="caution">
    <text evidence="2">The sequence shown here is derived from an EMBL/GenBank/DDBJ whole genome shotgun (WGS) entry which is preliminary data.</text>
</comment>
<evidence type="ECO:0000256" key="1">
    <source>
        <dbReference type="SAM" id="MobiDB-lite"/>
    </source>
</evidence>
<feature type="region of interest" description="Disordered" evidence="1">
    <location>
        <begin position="56"/>
        <end position="75"/>
    </location>
</feature>
<sequence>MAEQENKPPGSDTNVEPSTGYPPPPTRPPPPLPSFSVTPPPPNILDIRFDWERKSITNLTSRHPPSPTFITDPGVLKKYSFGSTSTVSESIPSGYSARSGDDGGFTHSSLPHRLSDPRSSGSNPKPAISSTTRLLETSLPSVLSSSARDLSAPVHGLEYRLITKPTVASIMPQKSAFVYMDRDAVISVLSTLEQSSSDVMETYFHIQFSLAVGAPRYCERVPISEFLEGFMDSSLHPTLTSKLRGYWWSFECALPNGVIIIHSLTRSLYKHIYIFKFSPVTGVFCKLVPQEISDVRDYLAHYSKDYNPRFFPRISTPYYLDEREKRRSQLGSGMNSAARSMTSLVSTVGRRLSGSSFNTTPGGILAGIKDNIIPNLMNWNGPRDDGQPAAGFDAHESTTRSAPPQRSDENSPSSARYGRPSFSRSSSSSYLRHPLQTLRQQGSSASIISMNSEEPSAISTPGITLTTPEQHTSILKLKASIPKVPKEKGFWQSMGETISPKKPVPPTFVFWKDIFEEISFDTRTPPNSFSFPLELNTNINRQIADNLNRLLAGVTEMYIKGADGMQLDFIRMKIPSDEEDHQDFNVRMYSKSQQPASNILEPTSFNAPSNPGPTAPLEDRIKRLNLKDTTDEEDGIDISPESSHGSIVLSDGGEPTEEEIRKQGQMLANNLKRDQKLQLDFDISELEFSSILLSQDTYLVEAVLAGWFADASEWIKESSLRWRHMLYDRQAAKELRAESDTTAETT</sequence>
<reference evidence="2 3" key="1">
    <citation type="submission" date="2019-10" db="EMBL/GenBank/DDBJ databases">
        <authorList>
            <person name="Palmer J.M."/>
        </authorList>
    </citation>
    <scope>NUCLEOTIDE SEQUENCE [LARGE SCALE GENOMIC DNA]</scope>
    <source>
        <strain evidence="2 3">TWF730</strain>
    </source>
</reference>
<proteinExistence type="predicted"/>
<protein>
    <submittedName>
        <fullName evidence="2">Uncharacterized protein</fullName>
    </submittedName>
</protein>
<evidence type="ECO:0000313" key="3">
    <source>
        <dbReference type="Proteomes" id="UP001373714"/>
    </source>
</evidence>
<feature type="region of interest" description="Disordered" evidence="1">
    <location>
        <begin position="1"/>
        <end position="49"/>
    </location>
</feature>
<evidence type="ECO:0000313" key="2">
    <source>
        <dbReference type="EMBL" id="KAK6352403.1"/>
    </source>
</evidence>
<keyword evidence="3" id="KW-1185">Reference proteome</keyword>
<accession>A0AAV9UZ60</accession>
<dbReference type="AlphaFoldDB" id="A0AAV9UZ60"/>
<feature type="region of interest" description="Disordered" evidence="1">
    <location>
        <begin position="632"/>
        <end position="654"/>
    </location>
</feature>
<feature type="region of interest" description="Disordered" evidence="1">
    <location>
        <begin position="85"/>
        <end position="131"/>
    </location>
</feature>
<feature type="compositionally biased region" description="Pro residues" evidence="1">
    <location>
        <begin position="20"/>
        <end position="43"/>
    </location>
</feature>
<feature type="region of interest" description="Disordered" evidence="1">
    <location>
        <begin position="378"/>
        <end position="432"/>
    </location>
</feature>
<feature type="compositionally biased region" description="Polar residues" evidence="1">
    <location>
        <begin position="399"/>
        <end position="414"/>
    </location>
</feature>
<dbReference type="Proteomes" id="UP001373714">
    <property type="component" value="Unassembled WGS sequence"/>
</dbReference>